<dbReference type="Gene3D" id="3.40.50.10960">
    <property type="match status" value="1"/>
</dbReference>
<dbReference type="RefSeq" id="WP_177167827.1">
    <property type="nucleotide sequence ID" value="NZ_FNNQ01000001.1"/>
</dbReference>
<evidence type="ECO:0000256" key="8">
    <source>
        <dbReference type="SAM" id="Phobius"/>
    </source>
</evidence>
<dbReference type="Pfam" id="PF08478">
    <property type="entry name" value="POTRA_1"/>
    <property type="match status" value="1"/>
</dbReference>
<keyword evidence="7" id="KW-0131">Cell cycle</keyword>
<keyword evidence="5 8" id="KW-1133">Transmembrane helix</keyword>
<dbReference type="InterPro" id="IPR013685">
    <property type="entry name" value="POTRA_FtsQ_type"/>
</dbReference>
<keyword evidence="4 8" id="KW-0812">Transmembrane</keyword>
<evidence type="ECO:0000256" key="2">
    <source>
        <dbReference type="ARBA" id="ARBA00022475"/>
    </source>
</evidence>
<sequence length="241" mass="27872">MDQGVPPYRPPRSRKPVSFAALLFLLMFFAGVVLLLFLKSPFSEIQEIEVVGNHMVPDQQILAKAQVAKGGSYYRWNEDQAKKVLERMSEIRRVTAERIFPSRIRLEVHEENRIAYWSDDGKVVPVLKNGKVLFDRSWKGTVDRPLLRGWPKEKLPRSFAEDLTQLPKKIVGDLSEIRPVKDDTYPDLIKVYTRQGHVIRLRIQDFGRRIKVYPIFRNRSPGTLNLLESTKFIPATGDKTD</sequence>
<evidence type="ECO:0000256" key="6">
    <source>
        <dbReference type="ARBA" id="ARBA00023136"/>
    </source>
</evidence>
<dbReference type="PANTHER" id="PTHR37820:SF1">
    <property type="entry name" value="CELL DIVISION PROTEIN FTSQ"/>
    <property type="match status" value="1"/>
</dbReference>
<dbReference type="GO" id="GO:0005886">
    <property type="term" value="C:plasma membrane"/>
    <property type="evidence" value="ECO:0007669"/>
    <property type="project" value="TreeGrafter"/>
</dbReference>
<name>A0A1H2QDE7_9BACL</name>
<keyword evidence="6 8" id="KW-0472">Membrane</keyword>
<proteinExistence type="predicted"/>
<evidence type="ECO:0000256" key="3">
    <source>
        <dbReference type="ARBA" id="ARBA00022618"/>
    </source>
</evidence>
<evidence type="ECO:0000256" key="1">
    <source>
        <dbReference type="ARBA" id="ARBA00004370"/>
    </source>
</evidence>
<dbReference type="AlphaFoldDB" id="A0A1H2QDE7"/>
<dbReference type="Gene3D" id="3.10.20.310">
    <property type="entry name" value="membrane protein fhac"/>
    <property type="match status" value="1"/>
</dbReference>
<keyword evidence="3 10" id="KW-0132">Cell division</keyword>
<dbReference type="PANTHER" id="PTHR37820">
    <property type="entry name" value="CELL DIVISION PROTEIN DIVIB"/>
    <property type="match status" value="1"/>
</dbReference>
<dbReference type="PROSITE" id="PS51779">
    <property type="entry name" value="POTRA"/>
    <property type="match status" value="1"/>
</dbReference>
<dbReference type="Pfam" id="PF03799">
    <property type="entry name" value="FtsQ_DivIB_C"/>
    <property type="match status" value="1"/>
</dbReference>
<gene>
    <name evidence="10" type="ORF">SAMN05444487_101191</name>
</gene>
<dbReference type="Proteomes" id="UP000198534">
    <property type="component" value="Unassembled WGS sequence"/>
</dbReference>
<reference evidence="10 11" key="1">
    <citation type="submission" date="2016-10" db="EMBL/GenBank/DDBJ databases">
        <authorList>
            <person name="de Groot N.N."/>
        </authorList>
    </citation>
    <scope>NUCLEOTIDE SEQUENCE [LARGE SCALE GENOMIC DNA]</scope>
    <source>
        <strain evidence="10 11">DSM 45610</strain>
    </source>
</reference>
<protein>
    <submittedName>
        <fullName evidence="10">Cell division protein FtsQ</fullName>
    </submittedName>
</protein>
<evidence type="ECO:0000313" key="11">
    <source>
        <dbReference type="Proteomes" id="UP000198534"/>
    </source>
</evidence>
<evidence type="ECO:0000256" key="7">
    <source>
        <dbReference type="ARBA" id="ARBA00023306"/>
    </source>
</evidence>
<dbReference type="InterPro" id="IPR050487">
    <property type="entry name" value="FtsQ_DivIB"/>
</dbReference>
<dbReference type="EMBL" id="FNNQ01000001">
    <property type="protein sequence ID" value="SDW05283.1"/>
    <property type="molecule type" value="Genomic_DNA"/>
</dbReference>
<organism evidence="10 11">
    <name type="scientific">Marininema mesophilum</name>
    <dbReference type="NCBI Taxonomy" id="1048340"/>
    <lineage>
        <taxon>Bacteria</taxon>
        <taxon>Bacillati</taxon>
        <taxon>Bacillota</taxon>
        <taxon>Bacilli</taxon>
        <taxon>Bacillales</taxon>
        <taxon>Thermoactinomycetaceae</taxon>
        <taxon>Marininema</taxon>
    </lineage>
</organism>
<feature type="transmembrane region" description="Helical" evidence="8">
    <location>
        <begin position="17"/>
        <end position="38"/>
    </location>
</feature>
<dbReference type="InterPro" id="IPR034746">
    <property type="entry name" value="POTRA"/>
</dbReference>
<evidence type="ECO:0000256" key="4">
    <source>
        <dbReference type="ARBA" id="ARBA00022692"/>
    </source>
</evidence>
<dbReference type="GO" id="GO:0051301">
    <property type="term" value="P:cell division"/>
    <property type="evidence" value="ECO:0007669"/>
    <property type="project" value="UniProtKB-KW"/>
</dbReference>
<feature type="domain" description="POTRA" evidence="9">
    <location>
        <begin position="43"/>
        <end position="113"/>
    </location>
</feature>
<evidence type="ECO:0000256" key="5">
    <source>
        <dbReference type="ARBA" id="ARBA00022989"/>
    </source>
</evidence>
<dbReference type="InterPro" id="IPR005548">
    <property type="entry name" value="Cell_div_FtsQ/DivIB_C"/>
</dbReference>
<keyword evidence="11" id="KW-1185">Reference proteome</keyword>
<dbReference type="STRING" id="1048340.SAMN05444487_101191"/>
<keyword evidence="2" id="KW-1003">Cell membrane</keyword>
<evidence type="ECO:0000259" key="9">
    <source>
        <dbReference type="PROSITE" id="PS51779"/>
    </source>
</evidence>
<evidence type="ECO:0000313" key="10">
    <source>
        <dbReference type="EMBL" id="SDW05283.1"/>
    </source>
</evidence>
<accession>A0A1H2QDE7</accession>
<comment type="subcellular location">
    <subcellularLocation>
        <location evidence="1">Membrane</location>
    </subcellularLocation>
</comment>